<sequence length="587" mass="66401">MQHDLNPKPQPPTQPNSIRSPHILTPIFPSHSFRPPLSPSLILIIFLHRNIMPDSSESQYIRLEVINGKNLRVPSWRIPAGIYVSINVDLRRRWKLAISVLSSDEFVAWGNIVILSSHFLPVISMEIKASYELGRIPGGGELIGELQMSWDEPFDLSFPLVRGVHPSITLKVAVVHYDDQDSTLFDVNIALCPSLVDFEIAREIDVGHAQFASCDEQDSLSPEWFGRAFSVGSGPVSGVLTWRHYKKSTAADIREAAQLHHELLPLCPKGTYLRSIVAGRNGVNYVINGCNNLPKDAPDEGIHLRSVVLELCPLSHQLRPRTLIELAHAVAACFDQHGSIDDLDMNIRFGHEAVSLHPEGHASHDFYLNNFTCTLASRFRHQGKPSDLDEAISLHEKALRLRLVEHESRLINLGLALVTHFNTRNDFDDINRAISLLREALTLHPPEHPHRDITLNDLALALEIRYNKLYVSEDLNEAIDRCRESLRLKRLDNPEYHRTLLDLSSAFCSRFTQTQKNEDVGEAITLCQESLAALSSLHPDRYFTYMRLQKAYLSRYRIIHDPADLALAIENFRLTSGYPTKGFPNRI</sequence>
<dbReference type="AlphaFoldDB" id="A0AAD4EBU6"/>
<evidence type="ECO:0000313" key="2">
    <source>
        <dbReference type="Proteomes" id="UP001195769"/>
    </source>
</evidence>
<dbReference type="EMBL" id="JABBWK010000019">
    <property type="protein sequence ID" value="KAG1902058.1"/>
    <property type="molecule type" value="Genomic_DNA"/>
</dbReference>
<dbReference type="RefSeq" id="XP_041227633.1">
    <property type="nucleotide sequence ID" value="XM_041376845.1"/>
</dbReference>
<dbReference type="SUPFAM" id="SSF81901">
    <property type="entry name" value="HCP-like"/>
    <property type="match status" value="1"/>
</dbReference>
<dbReference type="InterPro" id="IPR011990">
    <property type="entry name" value="TPR-like_helical_dom_sf"/>
</dbReference>
<comment type="caution">
    <text evidence="1">The sequence shown here is derived from an EMBL/GenBank/DDBJ whole genome shotgun (WGS) entry which is preliminary data.</text>
</comment>
<name>A0AAD4EBU6_9AGAM</name>
<evidence type="ECO:0000313" key="1">
    <source>
        <dbReference type="EMBL" id="KAG1902058.1"/>
    </source>
</evidence>
<keyword evidence="2" id="KW-1185">Reference proteome</keyword>
<organism evidence="1 2">
    <name type="scientific">Suillus fuscotomentosus</name>
    <dbReference type="NCBI Taxonomy" id="1912939"/>
    <lineage>
        <taxon>Eukaryota</taxon>
        <taxon>Fungi</taxon>
        <taxon>Dikarya</taxon>
        <taxon>Basidiomycota</taxon>
        <taxon>Agaricomycotina</taxon>
        <taxon>Agaricomycetes</taxon>
        <taxon>Agaricomycetidae</taxon>
        <taxon>Boletales</taxon>
        <taxon>Suillineae</taxon>
        <taxon>Suillaceae</taxon>
        <taxon>Suillus</taxon>
    </lineage>
</organism>
<dbReference type="Gene3D" id="1.25.40.10">
    <property type="entry name" value="Tetratricopeptide repeat domain"/>
    <property type="match status" value="1"/>
</dbReference>
<gene>
    <name evidence="1" type="ORF">F5891DRAFT_979165</name>
</gene>
<protein>
    <submittedName>
        <fullName evidence="1">Uncharacterized protein</fullName>
    </submittedName>
</protein>
<dbReference type="Proteomes" id="UP001195769">
    <property type="component" value="Unassembled WGS sequence"/>
</dbReference>
<accession>A0AAD4EBU6</accession>
<dbReference type="GeneID" id="64671143"/>
<reference evidence="1" key="1">
    <citation type="journal article" date="2020" name="New Phytol.">
        <title>Comparative genomics reveals dynamic genome evolution in host specialist ectomycorrhizal fungi.</title>
        <authorList>
            <person name="Lofgren L.A."/>
            <person name="Nguyen N.H."/>
            <person name="Vilgalys R."/>
            <person name="Ruytinx J."/>
            <person name="Liao H.L."/>
            <person name="Branco S."/>
            <person name="Kuo A."/>
            <person name="LaButti K."/>
            <person name="Lipzen A."/>
            <person name="Andreopoulos W."/>
            <person name="Pangilinan J."/>
            <person name="Riley R."/>
            <person name="Hundley H."/>
            <person name="Na H."/>
            <person name="Barry K."/>
            <person name="Grigoriev I.V."/>
            <person name="Stajich J.E."/>
            <person name="Kennedy P.G."/>
        </authorList>
    </citation>
    <scope>NUCLEOTIDE SEQUENCE</scope>
    <source>
        <strain evidence="1">FC203</strain>
    </source>
</reference>
<proteinExistence type="predicted"/>